<sequence length="154" mass="16848">MKRTSSVVLLACMTAVLAGTGPALATLGQKSDSVARDRRALAATQKSASSTAAYTIQELALDSTTIREYLNASGIVFAIAWKGMIHPDFDTILGNYANEYWTAKRATERKHGRKGLRIVTPRVVVETWGHMRDLQGRAYLPAMLPEGVNVDEIR</sequence>
<name>A0A6V8NBD5_9BACT</name>
<dbReference type="Pfam" id="PF11005">
    <property type="entry name" value="DUF2844"/>
    <property type="match status" value="1"/>
</dbReference>
<dbReference type="Proteomes" id="UP000587586">
    <property type="component" value="Unassembled WGS sequence"/>
</dbReference>
<feature type="chain" id="PRO_5027768601" description="DUF2844 domain-containing protein" evidence="1">
    <location>
        <begin position="26"/>
        <end position="154"/>
    </location>
</feature>
<feature type="signal peptide" evidence="1">
    <location>
        <begin position="1"/>
        <end position="25"/>
    </location>
</feature>
<evidence type="ECO:0000313" key="3">
    <source>
        <dbReference type="Proteomes" id="UP000587586"/>
    </source>
</evidence>
<reference evidence="3" key="1">
    <citation type="submission" date="2020-06" db="EMBL/GenBank/DDBJ databases">
        <title>Draft genomic sequecing of Geomonas sp. Red745.</title>
        <authorList>
            <person name="Itoh H."/>
            <person name="Xu Z.X."/>
            <person name="Ushijima N."/>
            <person name="Masuda Y."/>
            <person name="Shiratori Y."/>
            <person name="Senoo K."/>
        </authorList>
    </citation>
    <scope>NUCLEOTIDE SEQUENCE [LARGE SCALE GENOMIC DNA]</scope>
    <source>
        <strain evidence="3">Red745</strain>
    </source>
</reference>
<evidence type="ECO:0008006" key="4">
    <source>
        <dbReference type="Google" id="ProtNLM"/>
    </source>
</evidence>
<comment type="caution">
    <text evidence="2">The sequence shown here is derived from an EMBL/GenBank/DDBJ whole genome shotgun (WGS) entry which is preliminary data.</text>
</comment>
<keyword evidence="1" id="KW-0732">Signal</keyword>
<dbReference type="AlphaFoldDB" id="A0A6V8NBD5"/>
<gene>
    <name evidence="2" type="ORF">GMLC_35210</name>
</gene>
<accession>A0A6V8NBD5</accession>
<dbReference type="InterPro" id="IPR021267">
    <property type="entry name" value="DUF2844"/>
</dbReference>
<dbReference type="RefSeq" id="WP_246329870.1">
    <property type="nucleotide sequence ID" value="NZ_BLXZ01000007.1"/>
</dbReference>
<proteinExistence type="predicted"/>
<organism evidence="2 3">
    <name type="scientific">Geomonas limicola</name>
    <dbReference type="NCBI Taxonomy" id="2740186"/>
    <lineage>
        <taxon>Bacteria</taxon>
        <taxon>Pseudomonadati</taxon>
        <taxon>Thermodesulfobacteriota</taxon>
        <taxon>Desulfuromonadia</taxon>
        <taxon>Geobacterales</taxon>
        <taxon>Geobacteraceae</taxon>
        <taxon>Geomonas</taxon>
    </lineage>
</organism>
<dbReference type="EMBL" id="BLXZ01000007">
    <property type="protein sequence ID" value="GFO69942.1"/>
    <property type="molecule type" value="Genomic_DNA"/>
</dbReference>
<evidence type="ECO:0000256" key="1">
    <source>
        <dbReference type="SAM" id="SignalP"/>
    </source>
</evidence>
<protein>
    <recommendedName>
        <fullName evidence="4">DUF2844 domain-containing protein</fullName>
    </recommendedName>
</protein>
<evidence type="ECO:0000313" key="2">
    <source>
        <dbReference type="EMBL" id="GFO69942.1"/>
    </source>
</evidence>
<keyword evidence="3" id="KW-1185">Reference proteome</keyword>